<feature type="compositionally biased region" description="Low complexity" evidence="4">
    <location>
        <begin position="233"/>
        <end position="250"/>
    </location>
</feature>
<feature type="region of interest" description="Disordered" evidence="4">
    <location>
        <begin position="219"/>
        <end position="287"/>
    </location>
</feature>
<evidence type="ECO:0000256" key="4">
    <source>
        <dbReference type="SAM" id="MobiDB-lite"/>
    </source>
</evidence>
<dbReference type="Pfam" id="PF00352">
    <property type="entry name" value="TBP"/>
    <property type="match status" value="2"/>
</dbReference>
<proteinExistence type="inferred from homology"/>
<dbReference type="PANTHER" id="PTHR10126">
    <property type="entry name" value="TATA-BOX BINDING PROTEIN"/>
    <property type="match status" value="1"/>
</dbReference>
<keyword evidence="2" id="KW-0238">DNA-binding</keyword>
<dbReference type="Gene3D" id="3.30.310.10">
    <property type="entry name" value="TATA-Binding Protein"/>
    <property type="match status" value="2"/>
</dbReference>
<dbReference type="EMBL" id="JAPMOS010000090">
    <property type="protein sequence ID" value="KAJ4455867.1"/>
    <property type="molecule type" value="Genomic_DNA"/>
</dbReference>
<name>A0ABQ8UDY5_9EUKA</name>
<comment type="similarity">
    <text evidence="1">Belongs to the TBP family.</text>
</comment>
<dbReference type="InterPro" id="IPR000814">
    <property type="entry name" value="TBP"/>
</dbReference>
<evidence type="ECO:0000313" key="5">
    <source>
        <dbReference type="EMBL" id="KAJ4455867.1"/>
    </source>
</evidence>
<dbReference type="HAMAP" id="MF_00408">
    <property type="entry name" value="TATA_bind_prot_arch"/>
    <property type="match status" value="1"/>
</dbReference>
<reference evidence="5" key="1">
    <citation type="journal article" date="2022" name="bioRxiv">
        <title>Genomics of Preaxostyla Flagellates Illuminates Evolutionary Transitions and the Path Towards Mitochondrial Loss.</title>
        <authorList>
            <person name="Novak L.V.F."/>
            <person name="Treitli S.C."/>
            <person name="Pyrih J."/>
            <person name="Halakuc P."/>
            <person name="Pipaliya S.V."/>
            <person name="Vacek V."/>
            <person name="Brzon O."/>
            <person name="Soukal P."/>
            <person name="Eme L."/>
            <person name="Dacks J.B."/>
            <person name="Karnkowska A."/>
            <person name="Elias M."/>
            <person name="Hampl V."/>
        </authorList>
    </citation>
    <scope>NUCLEOTIDE SEQUENCE</scope>
    <source>
        <strain evidence="5">RCP-MX</strain>
    </source>
</reference>
<dbReference type="Proteomes" id="UP001141327">
    <property type="component" value="Unassembled WGS sequence"/>
</dbReference>
<gene>
    <name evidence="5" type="ORF">PAPYR_9076</name>
</gene>
<comment type="caution">
    <text evidence="5">The sequence shown here is derived from an EMBL/GenBank/DDBJ whole genome shotgun (WGS) entry which is preliminary data.</text>
</comment>
<dbReference type="PRINTS" id="PR00686">
    <property type="entry name" value="TIFACTORIID"/>
</dbReference>
<keyword evidence="3" id="KW-0804">Transcription</keyword>
<feature type="compositionally biased region" description="Acidic residues" evidence="4">
    <location>
        <begin position="272"/>
        <end position="287"/>
    </location>
</feature>
<evidence type="ECO:0000256" key="3">
    <source>
        <dbReference type="ARBA" id="ARBA00023163"/>
    </source>
</evidence>
<keyword evidence="6" id="KW-1185">Reference proteome</keyword>
<protein>
    <submittedName>
        <fullName evidence="5">TATA-box binding protein</fullName>
    </submittedName>
</protein>
<evidence type="ECO:0000256" key="1">
    <source>
        <dbReference type="ARBA" id="ARBA00005560"/>
    </source>
</evidence>
<sequence>MSNEPFHLLNVVSAFNAGTHLDLNSIIQKIPMAEYNPKRFPAVILRLKEPKSMAFIFANGRIVIVGPKNEMDSRSAASKCANVLTRKLAPQIIQFSEFRLQNMVAESNLGFPVHLEAFACVHAHTTTYDPECFPGCLYRMPEARARIMVFRSGKVVLTKARSREEIKWVLERLNTILAPFRIVDAAAPTTAAPTTAAPTTAAPTTAAPTMAAPTMAAPTMAAPTDSAGPAPTPSQAPTLAPLTTPAVAPAPVVPAMPPPPPVGQGQGTGDGPDLELDMMPDLEFDMH</sequence>
<dbReference type="InterPro" id="IPR012295">
    <property type="entry name" value="TBP_dom_sf"/>
</dbReference>
<evidence type="ECO:0000256" key="2">
    <source>
        <dbReference type="ARBA" id="ARBA00023125"/>
    </source>
</evidence>
<dbReference type="CDD" id="cd00652">
    <property type="entry name" value="TBP_TLF"/>
    <property type="match status" value="1"/>
</dbReference>
<evidence type="ECO:0000313" key="6">
    <source>
        <dbReference type="Proteomes" id="UP001141327"/>
    </source>
</evidence>
<organism evidence="5 6">
    <name type="scientific">Paratrimastix pyriformis</name>
    <dbReference type="NCBI Taxonomy" id="342808"/>
    <lineage>
        <taxon>Eukaryota</taxon>
        <taxon>Metamonada</taxon>
        <taxon>Preaxostyla</taxon>
        <taxon>Paratrimastigidae</taxon>
        <taxon>Paratrimastix</taxon>
    </lineage>
</organism>
<feature type="compositionally biased region" description="Pro residues" evidence="4">
    <location>
        <begin position="251"/>
        <end position="262"/>
    </location>
</feature>
<accession>A0ABQ8UDY5</accession>
<dbReference type="SUPFAM" id="SSF55945">
    <property type="entry name" value="TATA-box binding protein-like"/>
    <property type="match status" value="2"/>
</dbReference>